<dbReference type="SUPFAM" id="SSF103084">
    <property type="entry name" value="Holliday junction resolvase RusA"/>
    <property type="match status" value="1"/>
</dbReference>
<dbReference type="GO" id="GO:0006310">
    <property type="term" value="P:DNA recombination"/>
    <property type="evidence" value="ECO:0007669"/>
    <property type="project" value="InterPro"/>
</dbReference>
<dbReference type="KEGG" id="boz:DBV39_00050"/>
<evidence type="ECO:0000313" key="2">
    <source>
        <dbReference type="Proteomes" id="UP000244571"/>
    </source>
</evidence>
<accession>A0A2R4XEX5</accession>
<dbReference type="GO" id="GO:0000287">
    <property type="term" value="F:magnesium ion binding"/>
    <property type="evidence" value="ECO:0007669"/>
    <property type="project" value="InterPro"/>
</dbReference>
<dbReference type="GO" id="GO:0004519">
    <property type="term" value="F:endonuclease activity"/>
    <property type="evidence" value="ECO:0007669"/>
    <property type="project" value="UniProtKB-KW"/>
</dbReference>
<dbReference type="InterPro" id="IPR036614">
    <property type="entry name" value="RusA-like_sf"/>
</dbReference>
<name>A0A2R4XEX5_9BURK</name>
<organism evidence="1 2">
    <name type="scientific">Orrella marina</name>
    <dbReference type="NCBI Taxonomy" id="2163011"/>
    <lineage>
        <taxon>Bacteria</taxon>
        <taxon>Pseudomonadati</taxon>
        <taxon>Pseudomonadota</taxon>
        <taxon>Betaproteobacteria</taxon>
        <taxon>Burkholderiales</taxon>
        <taxon>Alcaligenaceae</taxon>
        <taxon>Orrella</taxon>
    </lineage>
</organism>
<keyword evidence="1" id="KW-0255">Endonuclease</keyword>
<dbReference type="EMBL" id="CP028901">
    <property type="protein sequence ID" value="AWB32362.1"/>
    <property type="molecule type" value="Genomic_DNA"/>
</dbReference>
<proteinExistence type="predicted"/>
<dbReference type="OrthoDB" id="8811501at2"/>
<keyword evidence="1" id="KW-0378">Hydrolase</keyword>
<dbReference type="GO" id="GO:0006281">
    <property type="term" value="P:DNA repair"/>
    <property type="evidence" value="ECO:0007669"/>
    <property type="project" value="InterPro"/>
</dbReference>
<sequence length="126" mass="14189">MDHEEINRITIILPWPDSRLMPNRKNGRHWGTTQALKVKAKREGYFSALAAMNGRPLEISERVHVRVTFVAPDRRARDLDNLLACIKPQLDGIAKAVGVDDKLFRPITIDDAVDTKGEGFMIVEIG</sequence>
<dbReference type="RefSeq" id="WP_108619803.1">
    <property type="nucleotide sequence ID" value="NZ_CP028901.1"/>
</dbReference>
<dbReference type="AlphaFoldDB" id="A0A2R4XEX5"/>
<keyword evidence="1" id="KW-0540">Nuclease</keyword>
<dbReference type="Proteomes" id="UP000244571">
    <property type="component" value="Chromosome"/>
</dbReference>
<keyword evidence="2" id="KW-1185">Reference proteome</keyword>
<gene>
    <name evidence="1" type="ORF">DBV39_00050</name>
</gene>
<protein>
    <submittedName>
        <fullName evidence="1">Endonuclease</fullName>
    </submittedName>
</protein>
<dbReference type="Gene3D" id="3.30.1330.70">
    <property type="entry name" value="Holliday junction resolvase RusA"/>
    <property type="match status" value="1"/>
</dbReference>
<evidence type="ECO:0000313" key="1">
    <source>
        <dbReference type="EMBL" id="AWB32362.1"/>
    </source>
</evidence>
<reference evidence="1 2" key="1">
    <citation type="submission" date="2018-04" db="EMBL/GenBank/DDBJ databases">
        <title>Bordetella sp. HZ20 isolated from seawater.</title>
        <authorList>
            <person name="Sun C."/>
        </authorList>
    </citation>
    <scope>NUCLEOTIDE SEQUENCE [LARGE SCALE GENOMIC DNA]</scope>
    <source>
        <strain evidence="1 2">HZ20</strain>
    </source>
</reference>